<dbReference type="PANTHER" id="PTHR48081:SF8">
    <property type="entry name" value="ALPHA_BETA HYDROLASE FOLD-3 DOMAIN-CONTAINING PROTEIN-RELATED"/>
    <property type="match status" value="1"/>
</dbReference>
<organism evidence="4 5">
    <name type="scientific">Planktomarina temperata RCA23</name>
    <dbReference type="NCBI Taxonomy" id="666509"/>
    <lineage>
        <taxon>Bacteria</taxon>
        <taxon>Pseudomonadati</taxon>
        <taxon>Pseudomonadota</taxon>
        <taxon>Alphaproteobacteria</taxon>
        <taxon>Rhodobacterales</taxon>
        <taxon>Paracoccaceae</taxon>
        <taxon>Planktomarina</taxon>
    </lineage>
</organism>
<dbReference type="InterPro" id="IPR013094">
    <property type="entry name" value="AB_hydrolase_3"/>
</dbReference>
<comment type="similarity">
    <text evidence="1">Belongs to the 'GDXG' lipolytic enzyme family.</text>
</comment>
<gene>
    <name evidence="4" type="ORF">RCA23_c21550</name>
</gene>
<keyword evidence="5" id="KW-1185">Reference proteome</keyword>
<dbReference type="GO" id="GO:0016787">
    <property type="term" value="F:hydrolase activity"/>
    <property type="evidence" value="ECO:0007669"/>
    <property type="project" value="UniProtKB-KW"/>
</dbReference>
<dbReference type="Gene3D" id="3.40.50.1820">
    <property type="entry name" value="alpha/beta hydrolase"/>
    <property type="match status" value="1"/>
</dbReference>
<evidence type="ECO:0000313" key="5">
    <source>
        <dbReference type="Proteomes" id="UP000028680"/>
    </source>
</evidence>
<dbReference type="Proteomes" id="UP000028680">
    <property type="component" value="Chromosome"/>
</dbReference>
<protein>
    <submittedName>
        <fullName evidence="4">Esterase/lipase</fullName>
    </submittedName>
</protein>
<evidence type="ECO:0000256" key="1">
    <source>
        <dbReference type="ARBA" id="ARBA00010515"/>
    </source>
</evidence>
<dbReference type="PANTHER" id="PTHR48081">
    <property type="entry name" value="AB HYDROLASE SUPERFAMILY PROTEIN C4A8.06C"/>
    <property type="match status" value="1"/>
</dbReference>
<sequence>MSVMPTLDWVNDPVTKLRAGYAAERASISHFSADTVDIDEVPFASGTGLCFTPQELHDGADILYFHGGGWIVGSPWTHQTLCSWMAKLTGRRVFAAPYDLAPEHKFPAQADQAAEIAEKFAAGRDQIVLAGDSAGGAMVLWAAGGMASRYKIQGLVSLYGAFGGLEGPSHDAFGANSEGLNDAALRVMYGHLGCEDMLEFRARLSKAGAPLLLVKAECDPIADDNDWLAAHTQHPITHLLAKDQPHAFLQACGNDTSAEAVMGQIGDWIRGLVKV</sequence>
<evidence type="ECO:0000256" key="2">
    <source>
        <dbReference type="ARBA" id="ARBA00022801"/>
    </source>
</evidence>
<proteinExistence type="inferred from homology"/>
<dbReference type="AlphaFoldDB" id="A0AAN0VIZ0"/>
<dbReference type="EMBL" id="CP003984">
    <property type="protein sequence ID" value="AII87682.1"/>
    <property type="molecule type" value="Genomic_DNA"/>
</dbReference>
<evidence type="ECO:0000259" key="3">
    <source>
        <dbReference type="Pfam" id="PF07859"/>
    </source>
</evidence>
<dbReference type="InterPro" id="IPR002168">
    <property type="entry name" value="Lipase_GDXG_HIS_AS"/>
</dbReference>
<dbReference type="InterPro" id="IPR050300">
    <property type="entry name" value="GDXG_lipolytic_enzyme"/>
</dbReference>
<dbReference type="RefSeq" id="WP_052377141.1">
    <property type="nucleotide sequence ID" value="NZ_CP003984.1"/>
</dbReference>
<keyword evidence="2" id="KW-0378">Hydrolase</keyword>
<dbReference type="PROSITE" id="PS01173">
    <property type="entry name" value="LIPASE_GDXG_HIS"/>
    <property type="match status" value="1"/>
</dbReference>
<dbReference type="Pfam" id="PF07859">
    <property type="entry name" value="Abhydrolase_3"/>
    <property type="match status" value="1"/>
</dbReference>
<evidence type="ECO:0000313" key="4">
    <source>
        <dbReference type="EMBL" id="AII87682.1"/>
    </source>
</evidence>
<reference evidence="4 5" key="1">
    <citation type="journal article" date="2014" name="ISME J.">
        <title>Adaptation of an abundant Roseobacter RCA organism to pelagic systems revealed by genomic and transcriptomic analyses.</title>
        <authorList>
            <person name="Voget S."/>
            <person name="Wemheuer B."/>
            <person name="Brinkhoff T."/>
            <person name="Vollmers J."/>
            <person name="Dietrich S."/>
            <person name="Giebel H.A."/>
            <person name="Beardsley C."/>
            <person name="Sardemann C."/>
            <person name="Bakenhus I."/>
            <person name="Billerbeck S."/>
            <person name="Daniel R."/>
            <person name="Simon M."/>
        </authorList>
    </citation>
    <scope>NUCLEOTIDE SEQUENCE [LARGE SCALE GENOMIC DNA]</scope>
    <source>
        <strain evidence="4 5">RCA23</strain>
    </source>
</reference>
<dbReference type="SUPFAM" id="SSF53474">
    <property type="entry name" value="alpha/beta-Hydrolases"/>
    <property type="match status" value="1"/>
</dbReference>
<name>A0AAN0VIZ0_9RHOB</name>
<dbReference type="InterPro" id="IPR029058">
    <property type="entry name" value="AB_hydrolase_fold"/>
</dbReference>
<feature type="domain" description="Alpha/beta hydrolase fold-3" evidence="3">
    <location>
        <begin position="62"/>
        <end position="249"/>
    </location>
</feature>
<dbReference type="KEGG" id="ptp:RCA23_c21550"/>
<accession>A0AAN0VIZ0</accession>